<dbReference type="Proteomes" id="UP001207228">
    <property type="component" value="Unassembled WGS sequence"/>
</dbReference>
<feature type="domain" description="Xylose isomerase-like TIM barrel" evidence="1">
    <location>
        <begin position="56"/>
        <end position="288"/>
    </location>
</feature>
<dbReference type="Pfam" id="PF01261">
    <property type="entry name" value="AP_endonuc_2"/>
    <property type="match status" value="1"/>
</dbReference>
<comment type="caution">
    <text evidence="2">The sequence shown here is derived from an EMBL/GenBank/DDBJ whole genome shotgun (WGS) entry which is preliminary data.</text>
</comment>
<keyword evidence="2" id="KW-0413">Isomerase</keyword>
<accession>A0ABT3REA9</accession>
<dbReference type="InterPro" id="IPR013022">
    <property type="entry name" value="Xyl_isomerase-like_TIM-brl"/>
</dbReference>
<dbReference type="PANTHER" id="PTHR12110">
    <property type="entry name" value="HYDROXYPYRUVATE ISOMERASE"/>
    <property type="match status" value="1"/>
</dbReference>
<dbReference type="Gene3D" id="3.20.20.150">
    <property type="entry name" value="Divalent-metal-dependent TIM barrel enzymes"/>
    <property type="match status" value="1"/>
</dbReference>
<keyword evidence="3" id="KW-1185">Reference proteome</keyword>
<proteinExistence type="predicted"/>
<dbReference type="SUPFAM" id="SSF51658">
    <property type="entry name" value="Xylose isomerase-like"/>
    <property type="match status" value="1"/>
</dbReference>
<name>A0ABT3REA9_9BACT</name>
<dbReference type="InterPro" id="IPR036237">
    <property type="entry name" value="Xyl_isomerase-like_sf"/>
</dbReference>
<dbReference type="RefSeq" id="WP_266051823.1">
    <property type="nucleotide sequence ID" value="NZ_JAPFQO010000003.1"/>
</dbReference>
<dbReference type="PANTHER" id="PTHR12110:SF41">
    <property type="entry name" value="INOSOSE DEHYDRATASE"/>
    <property type="match status" value="1"/>
</dbReference>
<evidence type="ECO:0000313" key="2">
    <source>
        <dbReference type="EMBL" id="MCX2739764.1"/>
    </source>
</evidence>
<dbReference type="EMBL" id="JAPFQO010000003">
    <property type="protein sequence ID" value="MCX2739764.1"/>
    <property type="molecule type" value="Genomic_DNA"/>
</dbReference>
<gene>
    <name evidence="2" type="ORF">OO017_07395</name>
</gene>
<dbReference type="InterPro" id="IPR050312">
    <property type="entry name" value="IolE/XylAMocC-like"/>
</dbReference>
<reference evidence="2 3" key="1">
    <citation type="submission" date="2022-11" db="EMBL/GenBank/DDBJ databases">
        <title>The characterization of three novel Bacteroidetes species and genomic analysis of their roles in tidal elemental geochemical cycles.</title>
        <authorList>
            <person name="Ma K.-J."/>
        </authorList>
    </citation>
    <scope>NUCLEOTIDE SEQUENCE [LARGE SCALE GENOMIC DNA]</scope>
    <source>
        <strain evidence="2 3">M82</strain>
    </source>
</reference>
<evidence type="ECO:0000313" key="3">
    <source>
        <dbReference type="Proteomes" id="UP001207228"/>
    </source>
</evidence>
<evidence type="ECO:0000259" key="1">
    <source>
        <dbReference type="Pfam" id="PF01261"/>
    </source>
</evidence>
<organism evidence="2 3">
    <name type="scientific">Pontibacter anaerobius</name>
    <dbReference type="NCBI Taxonomy" id="2993940"/>
    <lineage>
        <taxon>Bacteria</taxon>
        <taxon>Pseudomonadati</taxon>
        <taxon>Bacteroidota</taxon>
        <taxon>Cytophagia</taxon>
        <taxon>Cytophagales</taxon>
        <taxon>Hymenobacteraceae</taxon>
        <taxon>Pontibacter</taxon>
    </lineage>
</organism>
<dbReference type="GO" id="GO:0016853">
    <property type="term" value="F:isomerase activity"/>
    <property type="evidence" value="ECO:0007669"/>
    <property type="project" value="UniProtKB-KW"/>
</dbReference>
<dbReference type="PROSITE" id="PS51318">
    <property type="entry name" value="TAT"/>
    <property type="match status" value="1"/>
</dbReference>
<protein>
    <submittedName>
        <fullName evidence="2">Sugar phosphate isomerase/epimerase</fullName>
    </submittedName>
</protein>
<sequence length="291" mass="32567">MTTRRNFLQQAGLLTAGIIIAPSCMMSKAESNKNIGIQLYTLREELPKDAKGVIGKVAQAGYKEVETFGYSSEGGFFGMKPTEFADLLKQHELKASSGHFGFDPYISGENEDLLKSYIDAAKAVDMKYIIVPYLGENLRQSAADYQRVAERLTKAAEQCKAAGLQLGYHNHDFEFKKFGDTTGYEILLKETDPDLVVFEADLYWVVRAGLDPVALFKDHPGRFKLWHVKDMDKANPKINTEIGSGSVNFKEIFANAEVAGVEHYIVEQENFSLDPFESIAQSHTYLKENLL</sequence>
<dbReference type="InterPro" id="IPR006311">
    <property type="entry name" value="TAT_signal"/>
</dbReference>